<dbReference type="EMBL" id="NSGR01000008">
    <property type="protein sequence ID" value="PCH12618.1"/>
    <property type="molecule type" value="Genomic_DNA"/>
</dbReference>
<dbReference type="InterPro" id="IPR027417">
    <property type="entry name" value="P-loop_NTPase"/>
</dbReference>
<evidence type="ECO:0000256" key="1">
    <source>
        <dbReference type="ARBA" id="ARBA00022737"/>
    </source>
</evidence>
<protein>
    <submittedName>
        <fullName evidence="5">Putative ABC transporter ATP-binding protein YheS</fullName>
    </submittedName>
</protein>
<dbReference type="SMART" id="SM00382">
    <property type="entry name" value="AAA"/>
    <property type="match status" value="2"/>
</dbReference>
<keyword evidence="2" id="KW-0547">Nucleotide-binding</keyword>
<evidence type="ECO:0000256" key="3">
    <source>
        <dbReference type="ARBA" id="ARBA00022840"/>
    </source>
</evidence>
<dbReference type="GO" id="GO:0016887">
    <property type="term" value="F:ATP hydrolysis activity"/>
    <property type="evidence" value="ECO:0007669"/>
    <property type="project" value="InterPro"/>
</dbReference>
<dbReference type="PROSITE" id="PS00211">
    <property type="entry name" value="ABC_TRANSPORTER_1"/>
    <property type="match status" value="1"/>
</dbReference>
<dbReference type="PANTHER" id="PTHR19211">
    <property type="entry name" value="ATP-BINDING TRANSPORT PROTEIN-RELATED"/>
    <property type="match status" value="1"/>
</dbReference>
<dbReference type="InterPro" id="IPR003593">
    <property type="entry name" value="AAA+_ATPase"/>
</dbReference>
<keyword evidence="1" id="KW-0677">Repeat</keyword>
<dbReference type="InterPro" id="IPR017871">
    <property type="entry name" value="ABC_transporter-like_CS"/>
</dbReference>
<dbReference type="PROSITE" id="PS50893">
    <property type="entry name" value="ABC_TRANSPORTER_2"/>
    <property type="match status" value="1"/>
</dbReference>
<proteinExistence type="predicted"/>
<accession>A0A854WDN7</accession>
<comment type="caution">
    <text evidence="5">The sequence shown here is derived from an EMBL/GenBank/DDBJ whole genome shotgun (WGS) entry which is preliminary data.</text>
</comment>
<dbReference type="SUPFAM" id="SSF52540">
    <property type="entry name" value="P-loop containing nucleoside triphosphate hydrolases"/>
    <property type="match status" value="2"/>
</dbReference>
<dbReference type="GO" id="GO:0005524">
    <property type="term" value="F:ATP binding"/>
    <property type="evidence" value="ECO:0007669"/>
    <property type="project" value="UniProtKB-KW"/>
</dbReference>
<feature type="domain" description="ABC transporter" evidence="4">
    <location>
        <begin position="2"/>
        <end position="229"/>
    </location>
</feature>
<dbReference type="Pfam" id="PF00005">
    <property type="entry name" value="ABC_tran"/>
    <property type="match status" value="2"/>
</dbReference>
<sequence>MLQIINVTLTHQNDLSKLTDKLSFTLSTGEKLGIIGEEGTGKSSLLQAIYQPNLISSYLDIEGQITNQFKKLAYLPQSLEKSVLNLSPSEFLYQDLDYDMFDFNHFYQLANQLNFKTDHLENDQLKMKDLSGGERLKLQLMKLLAHGPDLLLLDEPSADLDLTSLEWLAQFIKTSPLTIIFISHDQALLEACATAILHLELVKKRTVASYHFSKTNYSDYITNRLAAFEKQSQLANKEKEEFDKKEARFKRVHESVQHQLEHTKDSTAGRLLAKKMKALKSQESRLAKDQNQLTKAPLEMDSLNLFFTDIPRLAKQRTILHLQDQVLISGQVISFLVKGQDKVVITGLNGIGKTKLLKYILETLQADPTLSIGYMPQNYEELLNPEQSPLEFLDDYPLEDIKSILASLQFTREEIKHGLGQLSGGQRAKLFLAKMVLDKNNLLILDEPTRHFSPTSQPLVRQLFMDYPGAIISVSHDAYFINETGFSIFQLTDNDLLAQAIDR</sequence>
<evidence type="ECO:0000313" key="6">
    <source>
        <dbReference type="Proteomes" id="UP000217465"/>
    </source>
</evidence>
<reference evidence="5 6" key="1">
    <citation type="submission" date="2016-06" db="EMBL/GenBank/DDBJ databases">
        <authorList>
            <person name="Haines A.N."/>
            <person name="Council K.R."/>
        </authorList>
    </citation>
    <scope>NUCLEOTIDE SEQUENCE [LARGE SCALE GENOMIC DNA]</scope>
    <source>
        <strain evidence="5 6">SP158-29</strain>
    </source>
</reference>
<evidence type="ECO:0000259" key="4">
    <source>
        <dbReference type="PROSITE" id="PS50893"/>
    </source>
</evidence>
<dbReference type="Gene3D" id="3.40.50.300">
    <property type="entry name" value="P-loop containing nucleotide triphosphate hydrolases"/>
    <property type="match status" value="2"/>
</dbReference>
<organism evidence="5 6">
    <name type="scientific">Streptococcus parauberis</name>
    <dbReference type="NCBI Taxonomy" id="1348"/>
    <lineage>
        <taxon>Bacteria</taxon>
        <taxon>Bacillati</taxon>
        <taxon>Bacillota</taxon>
        <taxon>Bacilli</taxon>
        <taxon>Lactobacillales</taxon>
        <taxon>Streptococcaceae</taxon>
        <taxon>Streptococcus</taxon>
    </lineage>
</organism>
<dbReference type="Proteomes" id="UP000217465">
    <property type="component" value="Unassembled WGS sequence"/>
</dbReference>
<dbReference type="InterPro" id="IPR050611">
    <property type="entry name" value="ABCF"/>
</dbReference>
<keyword evidence="3 5" id="KW-0067">ATP-binding</keyword>
<gene>
    <name evidence="5" type="primary">yheS_4</name>
    <name evidence="5" type="ORF">A9Y57_01337</name>
</gene>
<dbReference type="InterPro" id="IPR003439">
    <property type="entry name" value="ABC_transporter-like_ATP-bd"/>
</dbReference>
<dbReference type="AlphaFoldDB" id="A0A854WDN7"/>
<name>A0A854WDN7_9STRE</name>
<dbReference type="PANTHER" id="PTHR19211:SF14">
    <property type="entry name" value="ATP-BINDING CASSETTE SUB-FAMILY F MEMBER 1"/>
    <property type="match status" value="1"/>
</dbReference>
<evidence type="ECO:0000313" key="5">
    <source>
        <dbReference type="EMBL" id="PCH12618.1"/>
    </source>
</evidence>
<dbReference type="RefSeq" id="WP_096633649.1">
    <property type="nucleotide sequence ID" value="NZ_NSGR01000008.1"/>
</dbReference>
<evidence type="ECO:0000256" key="2">
    <source>
        <dbReference type="ARBA" id="ARBA00022741"/>
    </source>
</evidence>